<proteinExistence type="predicted"/>
<sequence length="126" mass="14307">MREALQDCLLLVTDPFFLKISYCSASVTAQLLKERRSFLAIALLQIEATFEELLDVSRSPVWGPHTSVAELCLTARGYPERNWSQKVSKLISISQHKSLCISSDEKTSCVTNYIGHIMYFLKYLIS</sequence>
<name>A0A974HBP5_XENLA</name>
<evidence type="ECO:0000313" key="2">
    <source>
        <dbReference type="Proteomes" id="UP000694892"/>
    </source>
</evidence>
<dbReference type="Proteomes" id="UP000694892">
    <property type="component" value="Chromosome 7L"/>
</dbReference>
<reference evidence="2" key="1">
    <citation type="journal article" date="2016" name="Nature">
        <title>Genome evolution in the allotetraploid frog Xenopus laevis.</title>
        <authorList>
            <person name="Session A.M."/>
            <person name="Uno Y."/>
            <person name="Kwon T."/>
            <person name="Chapman J.A."/>
            <person name="Toyoda A."/>
            <person name="Takahashi S."/>
            <person name="Fukui A."/>
            <person name="Hikosaka A."/>
            <person name="Suzuki A."/>
            <person name="Kondo M."/>
            <person name="van Heeringen S.J."/>
            <person name="Quigley I."/>
            <person name="Heinz S."/>
            <person name="Ogino H."/>
            <person name="Ochi H."/>
            <person name="Hellsten U."/>
            <person name="Lyons J.B."/>
            <person name="Simakov O."/>
            <person name="Putnam N."/>
            <person name="Stites J."/>
            <person name="Kuroki Y."/>
            <person name="Tanaka T."/>
            <person name="Michiue T."/>
            <person name="Watanabe M."/>
            <person name="Bogdanovic O."/>
            <person name="Lister R."/>
            <person name="Georgiou G."/>
            <person name="Paranjpe S.S."/>
            <person name="van Kruijsbergen I."/>
            <person name="Shu S."/>
            <person name="Carlson J."/>
            <person name="Kinoshita T."/>
            <person name="Ohta Y."/>
            <person name="Mawaribuchi S."/>
            <person name="Jenkins J."/>
            <person name="Grimwood J."/>
            <person name="Schmutz J."/>
            <person name="Mitros T."/>
            <person name="Mozaffari S.V."/>
            <person name="Suzuki Y."/>
            <person name="Haramoto Y."/>
            <person name="Yamamoto T.S."/>
            <person name="Takagi C."/>
            <person name="Heald R."/>
            <person name="Miller K."/>
            <person name="Haudenschild C."/>
            <person name="Kitzman J."/>
            <person name="Nakayama T."/>
            <person name="Izutsu Y."/>
            <person name="Robert J."/>
            <person name="Fortriede J."/>
            <person name="Burns K."/>
            <person name="Lotay V."/>
            <person name="Karimi K."/>
            <person name="Yasuoka Y."/>
            <person name="Dichmann D.S."/>
            <person name="Flajnik M.F."/>
            <person name="Houston D.W."/>
            <person name="Shendure J."/>
            <person name="DuPasquier L."/>
            <person name="Vize P.D."/>
            <person name="Zorn A.M."/>
            <person name="Ito M."/>
            <person name="Marcotte E.M."/>
            <person name="Wallingford J.B."/>
            <person name="Ito Y."/>
            <person name="Asashima M."/>
            <person name="Ueno N."/>
            <person name="Matsuda Y."/>
            <person name="Veenstra G.J."/>
            <person name="Fujiyama A."/>
            <person name="Harland R.M."/>
            <person name="Taira M."/>
            <person name="Rokhsar D.S."/>
        </authorList>
    </citation>
    <scope>NUCLEOTIDE SEQUENCE [LARGE SCALE GENOMIC DNA]</scope>
    <source>
        <strain evidence="2">J</strain>
    </source>
</reference>
<evidence type="ECO:0000313" key="1">
    <source>
        <dbReference type="EMBL" id="OCT72062.1"/>
    </source>
</evidence>
<gene>
    <name evidence="1" type="ORF">XELAEV_18035040mg</name>
</gene>
<dbReference type="AlphaFoldDB" id="A0A974HBP5"/>
<organism evidence="1 2">
    <name type="scientific">Xenopus laevis</name>
    <name type="common">African clawed frog</name>
    <dbReference type="NCBI Taxonomy" id="8355"/>
    <lineage>
        <taxon>Eukaryota</taxon>
        <taxon>Metazoa</taxon>
        <taxon>Chordata</taxon>
        <taxon>Craniata</taxon>
        <taxon>Vertebrata</taxon>
        <taxon>Euteleostomi</taxon>
        <taxon>Amphibia</taxon>
        <taxon>Batrachia</taxon>
        <taxon>Anura</taxon>
        <taxon>Pipoidea</taxon>
        <taxon>Pipidae</taxon>
        <taxon>Xenopodinae</taxon>
        <taxon>Xenopus</taxon>
        <taxon>Xenopus</taxon>
    </lineage>
</organism>
<accession>A0A974HBP5</accession>
<protein>
    <submittedName>
        <fullName evidence="1">Uncharacterized protein</fullName>
    </submittedName>
</protein>
<dbReference type="EMBL" id="CM004478">
    <property type="protein sequence ID" value="OCT72062.1"/>
    <property type="molecule type" value="Genomic_DNA"/>
</dbReference>